<protein>
    <recommendedName>
        <fullName evidence="6">Prolyl 4-hydroxylase alpha subunit domain-containing protein</fullName>
    </recommendedName>
</protein>
<feature type="region of interest" description="Disordered" evidence="5">
    <location>
        <begin position="144"/>
        <end position="168"/>
    </location>
</feature>
<keyword evidence="4" id="KW-0560">Oxidoreductase</keyword>
<evidence type="ECO:0000313" key="7">
    <source>
        <dbReference type="EMBL" id="CAE5957362.1"/>
    </source>
</evidence>
<evidence type="ECO:0000256" key="3">
    <source>
        <dbReference type="ARBA" id="ARBA00022964"/>
    </source>
</evidence>
<proteinExistence type="predicted"/>
<dbReference type="SMART" id="SM00702">
    <property type="entry name" value="P4Hc"/>
    <property type="match status" value="1"/>
</dbReference>
<gene>
    <name evidence="7" type="ORF">AARE701A_LOCUS1076</name>
</gene>
<feature type="compositionally biased region" description="Basic and acidic residues" evidence="5">
    <location>
        <begin position="413"/>
        <end position="433"/>
    </location>
</feature>
<dbReference type="AlphaFoldDB" id="A0A8S1ZHC9"/>
<keyword evidence="8" id="KW-1185">Reference proteome</keyword>
<dbReference type="InterPro" id="IPR006620">
    <property type="entry name" value="Pro_4_hyd_alph"/>
</dbReference>
<dbReference type="GO" id="GO:0005506">
    <property type="term" value="F:iron ion binding"/>
    <property type="evidence" value="ECO:0007669"/>
    <property type="project" value="InterPro"/>
</dbReference>
<evidence type="ECO:0000256" key="1">
    <source>
        <dbReference type="ARBA" id="ARBA00001961"/>
    </source>
</evidence>
<dbReference type="GO" id="GO:0016705">
    <property type="term" value="F:oxidoreductase activity, acting on paired donors, with incorporation or reduction of molecular oxygen"/>
    <property type="evidence" value="ECO:0007669"/>
    <property type="project" value="InterPro"/>
</dbReference>
<keyword evidence="3" id="KW-0223">Dioxygenase</keyword>
<comment type="cofactor">
    <cofactor evidence="1">
        <name>L-ascorbate</name>
        <dbReference type="ChEBI" id="CHEBI:38290"/>
    </cofactor>
</comment>
<dbReference type="GO" id="GO:0031418">
    <property type="term" value="F:L-ascorbic acid binding"/>
    <property type="evidence" value="ECO:0007669"/>
    <property type="project" value="UniProtKB-KW"/>
</dbReference>
<evidence type="ECO:0000313" key="8">
    <source>
        <dbReference type="Proteomes" id="UP000682877"/>
    </source>
</evidence>
<dbReference type="EMBL" id="LR999451">
    <property type="protein sequence ID" value="CAE5957362.1"/>
    <property type="molecule type" value="Genomic_DNA"/>
</dbReference>
<dbReference type="Proteomes" id="UP000682877">
    <property type="component" value="Chromosome 1"/>
</dbReference>
<evidence type="ECO:0000256" key="5">
    <source>
        <dbReference type="SAM" id="MobiDB-lite"/>
    </source>
</evidence>
<dbReference type="Pfam" id="PF25238">
    <property type="entry name" value="OGFOD2-like"/>
    <property type="match status" value="1"/>
</dbReference>
<feature type="compositionally biased region" description="Polar residues" evidence="5">
    <location>
        <begin position="436"/>
        <end position="451"/>
    </location>
</feature>
<dbReference type="GO" id="GO:0051213">
    <property type="term" value="F:dioxygenase activity"/>
    <property type="evidence" value="ECO:0007669"/>
    <property type="project" value="UniProtKB-KW"/>
</dbReference>
<name>A0A8S1ZHC9_ARAAE</name>
<accession>A0A8S1ZHC9</accession>
<evidence type="ECO:0000256" key="4">
    <source>
        <dbReference type="ARBA" id="ARBA00023002"/>
    </source>
</evidence>
<sequence>MPCCGVGVESASIKRLVVSVNLPGSKHDHHVAYFKAASLLYLDYSSYVSENYELTDLGSLVEVRLSLRLWDSTKDYDYSDEDDDYYGYYYDDEPAIFGDITNLVADKDLQGGGALSETKAKPVDLVVESISILGFIELDLVEESPQKRVRGDPPPPDHPAGNDDQTNDLDVESDVARQIQNLGTLLGIEVNLTNILLERNAVPGLFKSHFHYHESCALVGCTLPREKTFADNKRYCCRGHKKLSSKWSEKKAAFHVYDGLNENKVQRDELCCTTVKLKADGIDVGIPTLETSSVFTKPPWENEDLFPTALRDHEGSRDYLFFATPPPFYITYDKALPIKWKPNPRLKRQINGQEVAITGLTINVPLDAEGQKRYAWKLFLYQYRDLSLYCLSLVVQGALRLKLPAKTPKQKRPKPDEDPNGGEEKGKEIREVSTHVIPNSNTGKTKPPTTRRQGRGKDIVASGNTMSKCCSVFDDFGLEKVRQVYFADVCGSTLDSHHGFVAECGPSRDVDLGFHVDDSEVTLNVSLGKQSVGGELYFQGASYNNIGKRYDAKSEVAVFAPSRSSPYVTITLKTMFEPLYRELYTFDPTFFFTPSFLKAINGDTVESFGSVVSVSSPGIFVSEMLQPKFYEMMLSKVDKFGEWVNVAKIQITKPNTMRKYGTLLDNFGLDSMLENIMEVFPEVCGSKSDSQNGFVVEYGTDRDIDLGFHVDDSELTSNVSLSKHFEGEELYFRGTRCKKHDVNTDTKPEEMFGDSHTPDQAVLRHGDRATTSGHGVDMILWSRRDAIISEGILKLMRSKLLRKEIKAKPDSCCQKKEGEAEA</sequence>
<dbReference type="PANTHER" id="PTHR24014:SF4">
    <property type="entry name" value="2-OXOGLUTARATE AND IRON-DEPENDENT OXYGENASE DOMAIN-CONTAINING PROTEIN 2"/>
    <property type="match status" value="1"/>
</dbReference>
<reference evidence="7" key="1">
    <citation type="submission" date="2021-01" db="EMBL/GenBank/DDBJ databases">
        <authorList>
            <person name="Bezrukov I."/>
        </authorList>
    </citation>
    <scope>NUCLEOTIDE SEQUENCE</scope>
</reference>
<feature type="domain" description="Prolyl 4-hydroxylase alpha subunit" evidence="6">
    <location>
        <begin position="617"/>
        <end position="783"/>
    </location>
</feature>
<organism evidence="7 8">
    <name type="scientific">Arabidopsis arenosa</name>
    <name type="common">Sand rock-cress</name>
    <name type="synonym">Cardaminopsis arenosa</name>
    <dbReference type="NCBI Taxonomy" id="38785"/>
    <lineage>
        <taxon>Eukaryota</taxon>
        <taxon>Viridiplantae</taxon>
        <taxon>Streptophyta</taxon>
        <taxon>Embryophyta</taxon>
        <taxon>Tracheophyta</taxon>
        <taxon>Spermatophyta</taxon>
        <taxon>Magnoliopsida</taxon>
        <taxon>eudicotyledons</taxon>
        <taxon>Gunneridae</taxon>
        <taxon>Pentapetalae</taxon>
        <taxon>rosids</taxon>
        <taxon>malvids</taxon>
        <taxon>Brassicales</taxon>
        <taxon>Brassicaceae</taxon>
        <taxon>Camelineae</taxon>
        <taxon>Arabidopsis</taxon>
    </lineage>
</organism>
<dbReference type="PANTHER" id="PTHR24014">
    <property type="entry name" value="2-OXOGLUTARATE AND IRON-DEPENDENT OXYGENASE DOMAIN-CONTAINING PROTEIN 2"/>
    <property type="match status" value="1"/>
</dbReference>
<keyword evidence="2" id="KW-0847">Vitamin C</keyword>
<evidence type="ECO:0000256" key="2">
    <source>
        <dbReference type="ARBA" id="ARBA00022896"/>
    </source>
</evidence>
<feature type="region of interest" description="Disordered" evidence="5">
    <location>
        <begin position="406"/>
        <end position="457"/>
    </location>
</feature>
<evidence type="ECO:0000259" key="6">
    <source>
        <dbReference type="SMART" id="SM00702"/>
    </source>
</evidence>